<feature type="region of interest" description="Disordered" evidence="5">
    <location>
        <begin position="1"/>
        <end position="29"/>
    </location>
</feature>
<dbReference type="Gene3D" id="2.40.50.140">
    <property type="entry name" value="Nucleic acid-binding proteins"/>
    <property type="match status" value="1"/>
</dbReference>
<dbReference type="RefSeq" id="WP_183320385.1">
    <property type="nucleotide sequence ID" value="NZ_JACHVQ010000001.1"/>
</dbReference>
<dbReference type="Pfam" id="PF05958">
    <property type="entry name" value="tRNA_U5-meth_tr"/>
    <property type="match status" value="1"/>
</dbReference>
<keyword evidence="3 4" id="KW-0949">S-adenosyl-L-methionine</keyword>
<dbReference type="Gene3D" id="3.40.50.150">
    <property type="entry name" value="Vaccinia Virus protein VP39"/>
    <property type="match status" value="1"/>
</dbReference>
<dbReference type="InterPro" id="IPR029063">
    <property type="entry name" value="SAM-dependent_MTases_sf"/>
</dbReference>
<dbReference type="SUPFAM" id="SSF50249">
    <property type="entry name" value="Nucleic acid-binding proteins"/>
    <property type="match status" value="1"/>
</dbReference>
<keyword evidence="8" id="KW-1185">Reference proteome</keyword>
<accession>A0A839NCE7</accession>
<evidence type="ECO:0000313" key="7">
    <source>
        <dbReference type="EMBL" id="MBB2892242.1"/>
    </source>
</evidence>
<comment type="similarity">
    <text evidence="4">Belongs to the class I-like SAM-binding methyltransferase superfamily. RNA M5U methyltransferase family.</text>
</comment>
<dbReference type="AlphaFoldDB" id="A0A839NCE7"/>
<dbReference type="PROSITE" id="PS50926">
    <property type="entry name" value="TRAM"/>
    <property type="match status" value="1"/>
</dbReference>
<evidence type="ECO:0000256" key="5">
    <source>
        <dbReference type="SAM" id="MobiDB-lite"/>
    </source>
</evidence>
<feature type="active site" description="Nucleophile" evidence="4">
    <location>
        <position position="414"/>
    </location>
</feature>
<organism evidence="7 8">
    <name type="scientific">Flexivirga oryzae</name>
    <dbReference type="NCBI Taxonomy" id="1794944"/>
    <lineage>
        <taxon>Bacteria</taxon>
        <taxon>Bacillati</taxon>
        <taxon>Actinomycetota</taxon>
        <taxon>Actinomycetes</taxon>
        <taxon>Micrococcales</taxon>
        <taxon>Dermacoccaceae</taxon>
        <taxon>Flexivirga</taxon>
    </lineage>
</organism>
<comment type="caution">
    <text evidence="7">The sequence shown here is derived from an EMBL/GenBank/DDBJ whole genome shotgun (WGS) entry which is preliminary data.</text>
</comment>
<name>A0A839NCE7_9MICO</name>
<dbReference type="Pfam" id="PF01938">
    <property type="entry name" value="TRAM"/>
    <property type="match status" value="1"/>
</dbReference>
<dbReference type="InterPro" id="IPR030391">
    <property type="entry name" value="MeTrfase_TrmA_CS"/>
</dbReference>
<dbReference type="PROSITE" id="PS51687">
    <property type="entry name" value="SAM_MT_RNA_M5U"/>
    <property type="match status" value="1"/>
</dbReference>
<proteinExistence type="inferred from homology"/>
<feature type="region of interest" description="Disordered" evidence="5">
    <location>
        <begin position="228"/>
        <end position="263"/>
    </location>
</feature>
<dbReference type="GO" id="GO:0070475">
    <property type="term" value="P:rRNA base methylation"/>
    <property type="evidence" value="ECO:0007669"/>
    <property type="project" value="TreeGrafter"/>
</dbReference>
<evidence type="ECO:0000259" key="6">
    <source>
        <dbReference type="PROSITE" id="PS50926"/>
    </source>
</evidence>
<dbReference type="GO" id="GO:0070041">
    <property type="term" value="F:rRNA (uridine-C5-)-methyltransferase activity"/>
    <property type="evidence" value="ECO:0007669"/>
    <property type="project" value="TreeGrafter"/>
</dbReference>
<evidence type="ECO:0000256" key="1">
    <source>
        <dbReference type="ARBA" id="ARBA00022603"/>
    </source>
</evidence>
<feature type="compositionally biased region" description="Basic residues" evidence="5">
    <location>
        <begin position="7"/>
        <end position="20"/>
    </location>
</feature>
<dbReference type="InterPro" id="IPR010280">
    <property type="entry name" value="U5_MeTrfase_fam"/>
</dbReference>
<evidence type="ECO:0000256" key="2">
    <source>
        <dbReference type="ARBA" id="ARBA00022679"/>
    </source>
</evidence>
<dbReference type="CDD" id="cd02440">
    <property type="entry name" value="AdoMet_MTases"/>
    <property type="match status" value="1"/>
</dbReference>
<dbReference type="InterPro" id="IPR002792">
    <property type="entry name" value="TRAM_dom"/>
</dbReference>
<evidence type="ECO:0000313" key="8">
    <source>
        <dbReference type="Proteomes" id="UP000559182"/>
    </source>
</evidence>
<evidence type="ECO:0000256" key="3">
    <source>
        <dbReference type="ARBA" id="ARBA00022691"/>
    </source>
</evidence>
<keyword evidence="1 4" id="KW-0489">Methyltransferase</keyword>
<feature type="compositionally biased region" description="Low complexity" evidence="5">
    <location>
        <begin position="228"/>
        <end position="244"/>
    </location>
</feature>
<dbReference type="EMBL" id="JACHVQ010000001">
    <property type="protein sequence ID" value="MBB2892242.1"/>
    <property type="molecule type" value="Genomic_DNA"/>
</dbReference>
<feature type="binding site" evidence="4">
    <location>
        <position position="316"/>
    </location>
    <ligand>
        <name>S-adenosyl-L-methionine</name>
        <dbReference type="ChEBI" id="CHEBI:59789"/>
    </ligand>
</feature>
<feature type="domain" description="TRAM" evidence="6">
    <location>
        <begin position="28"/>
        <end position="88"/>
    </location>
</feature>
<gene>
    <name evidence="7" type="ORF">FHU39_002226</name>
</gene>
<dbReference type="PANTHER" id="PTHR11061:SF30">
    <property type="entry name" value="TRNA (URACIL(54)-C(5))-METHYLTRANSFERASE"/>
    <property type="match status" value="1"/>
</dbReference>
<protein>
    <submittedName>
        <fullName evidence="7">tRNA/tmRNA/rRNA uracil-C5-methylase (TrmA/RlmC/RlmD family)</fullName>
    </submittedName>
</protein>
<feature type="binding site" evidence="4">
    <location>
        <position position="340"/>
    </location>
    <ligand>
        <name>S-adenosyl-L-methionine</name>
        <dbReference type="ChEBI" id="CHEBI:59789"/>
    </ligand>
</feature>
<dbReference type="InterPro" id="IPR012340">
    <property type="entry name" value="NA-bd_OB-fold"/>
</dbReference>
<dbReference type="Gene3D" id="2.40.50.1070">
    <property type="match status" value="1"/>
</dbReference>
<dbReference type="Proteomes" id="UP000559182">
    <property type="component" value="Unassembled WGS sequence"/>
</dbReference>
<dbReference type="PROSITE" id="PS01231">
    <property type="entry name" value="TRMA_2"/>
    <property type="match status" value="1"/>
</dbReference>
<reference evidence="7 8" key="1">
    <citation type="submission" date="2020-08" db="EMBL/GenBank/DDBJ databases">
        <title>Sequencing the genomes of 1000 actinobacteria strains.</title>
        <authorList>
            <person name="Klenk H.-P."/>
        </authorList>
    </citation>
    <scope>NUCLEOTIDE SEQUENCE [LARGE SCALE GENOMIC DNA]</scope>
    <source>
        <strain evidence="7 8">DSM 105369</strain>
    </source>
</reference>
<keyword evidence="2 4" id="KW-0808">Transferase</keyword>
<dbReference type="SUPFAM" id="SSF53335">
    <property type="entry name" value="S-adenosyl-L-methionine-dependent methyltransferases"/>
    <property type="match status" value="2"/>
</dbReference>
<feature type="binding site" evidence="4">
    <location>
        <position position="387"/>
    </location>
    <ligand>
        <name>S-adenosyl-L-methionine</name>
        <dbReference type="ChEBI" id="CHEBI:59789"/>
    </ligand>
</feature>
<sequence>MSGGQGRNRRRGRPNRRRTSARPAAQGDSLVGTRLELEVGDVAHGGHCVARHDGRVVFVRHTLPGERVIAEVTDGGSASRFLRADAVQILQSSPERRTAPCRFAGPGACGGCDWQHTSAAFGRELKARVVREQLRRLAGLEWSGSVEPVPGDEEGLRWRTRVEFAVAADRRLGLRKHRSHDVVPVDDCLIAVPDIAATGLLTERAADGVTGVDVAVAGNGEVVAVDLPLRAPSRGAPSRGSSSGPEERSGGGSRIETSDDLPDVLERVTVPGHGARDFAVSARGFWQVHPGAAATFVGAALDGLRPEQGEQVLDLYAGVGVFTAFLAEAVGPAGRVLGLEGDARAVADGQHNLTDLPRASLERADIGRAGWEAAVDRLDRVDLVVLDPPRSGAGREVIGRLLARGPRRAAYIACDPAALARDLSYAADAGYHVDSLRAFDAFPMTHHVECVAILQPVRG</sequence>
<dbReference type="PANTHER" id="PTHR11061">
    <property type="entry name" value="RNA M5U METHYLTRANSFERASE"/>
    <property type="match status" value="1"/>
</dbReference>
<feature type="binding site" evidence="4">
    <location>
        <position position="287"/>
    </location>
    <ligand>
        <name>S-adenosyl-L-methionine</name>
        <dbReference type="ChEBI" id="CHEBI:59789"/>
    </ligand>
</feature>
<evidence type="ECO:0000256" key="4">
    <source>
        <dbReference type="PROSITE-ProRule" id="PRU01024"/>
    </source>
</evidence>